<dbReference type="EMBL" id="CM026421">
    <property type="protein sequence ID" value="KAG0593228.1"/>
    <property type="molecule type" value="Genomic_DNA"/>
</dbReference>
<evidence type="ECO:0000313" key="3">
    <source>
        <dbReference type="EMBL" id="KAG0593228.1"/>
    </source>
</evidence>
<comment type="caution">
    <text evidence="3">The sequence shown here is derived from an EMBL/GenBank/DDBJ whole genome shotgun (WGS) entry which is preliminary data.</text>
</comment>
<evidence type="ECO:0000313" key="2">
    <source>
        <dbReference type="EMBL" id="KAG0593224.1"/>
    </source>
</evidence>
<keyword evidence="4" id="KW-1185">Reference proteome</keyword>
<gene>
    <name evidence="2" type="ORF">KC19_1G313200</name>
    <name evidence="3" type="ORF">KC19_1G313600</name>
</gene>
<feature type="region of interest" description="Disordered" evidence="1">
    <location>
        <begin position="32"/>
        <end position="52"/>
    </location>
</feature>
<evidence type="ECO:0000313" key="4">
    <source>
        <dbReference type="Proteomes" id="UP000822688"/>
    </source>
</evidence>
<reference evidence="3" key="1">
    <citation type="submission" date="2020-06" db="EMBL/GenBank/DDBJ databases">
        <title>WGS assembly of Ceratodon purpureus strain R40.</title>
        <authorList>
            <person name="Carey S.B."/>
            <person name="Jenkins J."/>
            <person name="Shu S."/>
            <person name="Lovell J.T."/>
            <person name="Sreedasyam A."/>
            <person name="Maumus F."/>
            <person name="Tiley G.P."/>
            <person name="Fernandez-Pozo N."/>
            <person name="Barry K."/>
            <person name="Chen C."/>
            <person name="Wang M."/>
            <person name="Lipzen A."/>
            <person name="Daum C."/>
            <person name="Saski C.A."/>
            <person name="Payton A.C."/>
            <person name="Mcbreen J.C."/>
            <person name="Conrad R.E."/>
            <person name="Kollar L.M."/>
            <person name="Olsson S."/>
            <person name="Huttunen S."/>
            <person name="Landis J.B."/>
            <person name="Wickett N.J."/>
            <person name="Johnson M.G."/>
            <person name="Rensing S.A."/>
            <person name="Grimwood J."/>
            <person name="Schmutz J."/>
            <person name="Mcdaniel S.F."/>
        </authorList>
    </citation>
    <scope>NUCLEOTIDE SEQUENCE</scope>
    <source>
        <strain evidence="3">R40</strain>
    </source>
</reference>
<dbReference type="EMBL" id="CM026421">
    <property type="protein sequence ID" value="KAG0593224.1"/>
    <property type="molecule type" value="Genomic_DNA"/>
</dbReference>
<sequence>MSARPPYQGQIPHSLACARLIPSTTFPTKIHLTSSNFSPPHTHARGTTHADPSCLSRTITSIPTAANLTFPRSHHSQLVKPYTTAPTCAIYTQPIWLAQSTKGVESSHWS</sequence>
<dbReference type="Proteomes" id="UP000822688">
    <property type="component" value="Chromosome 1"/>
</dbReference>
<organism evidence="3 4">
    <name type="scientific">Ceratodon purpureus</name>
    <name type="common">Fire moss</name>
    <name type="synonym">Dicranum purpureum</name>
    <dbReference type="NCBI Taxonomy" id="3225"/>
    <lineage>
        <taxon>Eukaryota</taxon>
        <taxon>Viridiplantae</taxon>
        <taxon>Streptophyta</taxon>
        <taxon>Embryophyta</taxon>
        <taxon>Bryophyta</taxon>
        <taxon>Bryophytina</taxon>
        <taxon>Bryopsida</taxon>
        <taxon>Dicranidae</taxon>
        <taxon>Pseudoditrichales</taxon>
        <taxon>Ditrichaceae</taxon>
        <taxon>Ceratodon</taxon>
    </lineage>
</organism>
<name>A0A8T0JEE6_CERPU</name>
<proteinExistence type="predicted"/>
<accession>A0A8T0JEE6</accession>
<evidence type="ECO:0000256" key="1">
    <source>
        <dbReference type="SAM" id="MobiDB-lite"/>
    </source>
</evidence>
<dbReference type="AlphaFoldDB" id="A0A8T0JEE6"/>
<protein>
    <submittedName>
        <fullName evidence="3">Uncharacterized protein</fullName>
    </submittedName>
</protein>